<evidence type="ECO:0000256" key="1">
    <source>
        <dbReference type="SAM" id="MobiDB-lite"/>
    </source>
</evidence>
<dbReference type="EMBL" id="CP023284">
    <property type="protein sequence ID" value="ATA53189.1"/>
    <property type="molecule type" value="Genomic_DNA"/>
</dbReference>
<proteinExistence type="predicted"/>
<reference evidence="3 4" key="1">
    <citation type="submission" date="2017-09" db="EMBL/GenBank/DDBJ databases">
        <title>The diverse metabolic capabilities of V. boronicumulans make it an excellent choice for continued studies on novel biodegradation.</title>
        <authorList>
            <person name="Sun S."/>
        </authorList>
    </citation>
    <scope>NUCLEOTIDE SEQUENCE [LARGE SCALE GENOMIC DNA]</scope>
    <source>
        <strain evidence="3 4">J1</strain>
    </source>
</reference>
<sequence length="352" mass="38817">MPIVRTLALSVFLLGTALPALAANDGTDSHCVIGKDSTLFNQCNYSVDVGFCVENPRQTKHFFDSSEAFQCPNGGLSTLGPGKKEGNLLHGTVHWWACSTKHRGTGRWRYVEGRGYRGYCFSEKEAKAANTAPSQRTRASSEECKALQQRATQASGPGADRVHNYTMIEYLDRSCGNLTPEDRAATRKVYQQEYVRLVSECRYSGARNCDSAAMPNEAAAPERPTVQAGSVPAARASSRSEPSVDMLMSRCSDALRTAIDTFYQSEVEADRYYRRTHTGSRERVQGWMTEKARVEYAAGALAVPPQSLAEYHAGALQEAASRTRPMGNGLHDPHREQALLRACYMKARLDSR</sequence>
<dbReference type="Proteomes" id="UP000217154">
    <property type="component" value="Chromosome"/>
</dbReference>
<protein>
    <recommendedName>
        <fullName evidence="5">DUF1311 domain-containing protein</fullName>
    </recommendedName>
</protein>
<evidence type="ECO:0000313" key="3">
    <source>
        <dbReference type="EMBL" id="ATA53189.1"/>
    </source>
</evidence>
<evidence type="ECO:0008006" key="5">
    <source>
        <dbReference type="Google" id="ProtNLM"/>
    </source>
</evidence>
<keyword evidence="2" id="KW-0732">Signal</keyword>
<organism evidence="3 4">
    <name type="scientific">Variovorax boronicumulans</name>
    <dbReference type="NCBI Taxonomy" id="436515"/>
    <lineage>
        <taxon>Bacteria</taxon>
        <taxon>Pseudomonadati</taxon>
        <taxon>Pseudomonadota</taxon>
        <taxon>Betaproteobacteria</taxon>
        <taxon>Burkholderiales</taxon>
        <taxon>Comamonadaceae</taxon>
        <taxon>Variovorax</taxon>
    </lineage>
</organism>
<dbReference type="KEGG" id="vbo:CKY39_08180"/>
<name>A0A250DGU8_9BURK</name>
<feature type="signal peptide" evidence="2">
    <location>
        <begin position="1"/>
        <end position="22"/>
    </location>
</feature>
<feature type="compositionally biased region" description="Low complexity" evidence="1">
    <location>
        <begin position="230"/>
        <end position="242"/>
    </location>
</feature>
<dbReference type="RefSeq" id="WP_095744061.1">
    <property type="nucleotide sequence ID" value="NZ_CP023284.1"/>
</dbReference>
<evidence type="ECO:0000256" key="2">
    <source>
        <dbReference type="SAM" id="SignalP"/>
    </source>
</evidence>
<accession>A0A250DGU8</accession>
<dbReference type="AlphaFoldDB" id="A0A250DGU8"/>
<evidence type="ECO:0000313" key="4">
    <source>
        <dbReference type="Proteomes" id="UP000217154"/>
    </source>
</evidence>
<feature type="region of interest" description="Disordered" evidence="1">
    <location>
        <begin position="215"/>
        <end position="242"/>
    </location>
</feature>
<gene>
    <name evidence="3" type="ORF">CKY39_08180</name>
</gene>
<feature type="chain" id="PRO_5012942121" description="DUF1311 domain-containing protein" evidence="2">
    <location>
        <begin position="23"/>
        <end position="352"/>
    </location>
</feature>